<comment type="similarity">
    <text evidence="2">Belongs to the IFI6/IFI27 family.</text>
</comment>
<dbReference type="Pfam" id="PF06140">
    <property type="entry name" value="Ifi-6-16"/>
    <property type="match status" value="1"/>
</dbReference>
<comment type="subcellular location">
    <subcellularLocation>
        <location evidence="1">Membrane</location>
        <topology evidence="1">Multi-pass membrane protein</topology>
    </subcellularLocation>
</comment>
<keyword evidence="7" id="KW-1185">Reference proteome</keyword>
<evidence type="ECO:0000256" key="2">
    <source>
        <dbReference type="ARBA" id="ARBA00007262"/>
    </source>
</evidence>
<dbReference type="Gene3D" id="6.10.110.10">
    <property type="match status" value="1"/>
</dbReference>
<evidence type="ECO:0000256" key="3">
    <source>
        <dbReference type="ARBA" id="ARBA00022692"/>
    </source>
</evidence>
<dbReference type="Proteomes" id="UP000191691">
    <property type="component" value="Unassembled WGS sequence"/>
</dbReference>
<dbReference type="EMBL" id="MOOB01000026">
    <property type="protein sequence ID" value="OQE84692.1"/>
    <property type="molecule type" value="Genomic_DNA"/>
</dbReference>
<keyword evidence="5" id="KW-0472">Membrane</keyword>
<evidence type="ECO:0000256" key="1">
    <source>
        <dbReference type="ARBA" id="ARBA00004141"/>
    </source>
</evidence>
<dbReference type="InterPro" id="IPR038213">
    <property type="entry name" value="IFI6/IFI27-like_sf"/>
</dbReference>
<proteinExistence type="inferred from homology"/>
<organism evidence="6 7">
    <name type="scientific">Penicillium nalgiovense</name>
    <dbReference type="NCBI Taxonomy" id="60175"/>
    <lineage>
        <taxon>Eukaryota</taxon>
        <taxon>Fungi</taxon>
        <taxon>Dikarya</taxon>
        <taxon>Ascomycota</taxon>
        <taxon>Pezizomycotina</taxon>
        <taxon>Eurotiomycetes</taxon>
        <taxon>Eurotiomycetidae</taxon>
        <taxon>Eurotiales</taxon>
        <taxon>Aspergillaceae</taxon>
        <taxon>Penicillium</taxon>
    </lineage>
</organism>
<accession>A0A1V6YBW4</accession>
<dbReference type="GO" id="GO:0016020">
    <property type="term" value="C:membrane"/>
    <property type="evidence" value="ECO:0007669"/>
    <property type="project" value="UniProtKB-SubCell"/>
</dbReference>
<dbReference type="OMA" id="IVECIWG"/>
<evidence type="ECO:0000313" key="7">
    <source>
        <dbReference type="Proteomes" id="UP000191691"/>
    </source>
</evidence>
<keyword evidence="3" id="KW-0812">Transmembrane</keyword>
<comment type="caution">
    <text evidence="6">The sequence shown here is derived from an EMBL/GenBank/DDBJ whole genome shotgun (WGS) entry which is preliminary data.</text>
</comment>
<sequence length="171" mass="18777">MLKSIWGCIFGTLADEQLPPADRRSSESIASDIVTIILNADTCDLLQKQLKEEMYINGWSEAIAEAILHGLENAIKAGTEMAQAAAEAAAKSKDAAIGFMTEHPMYATLIALGILALLTPWALEILGFGELGPIEGSWAAAWQSRWYGGRVLKGDLFGYFQRLGMKWHWTF</sequence>
<evidence type="ECO:0000256" key="4">
    <source>
        <dbReference type="ARBA" id="ARBA00022989"/>
    </source>
</evidence>
<dbReference type="InterPro" id="IPR009311">
    <property type="entry name" value="IFI6/IFI27-like"/>
</dbReference>
<name>A0A1V6YBW4_PENNA</name>
<gene>
    <name evidence="6" type="ORF">PENNAL_c0026G10809</name>
</gene>
<evidence type="ECO:0000313" key="6">
    <source>
        <dbReference type="EMBL" id="OQE84692.1"/>
    </source>
</evidence>
<keyword evidence="4" id="KW-1133">Transmembrane helix</keyword>
<protein>
    <submittedName>
        <fullName evidence="6">Uncharacterized protein</fullName>
    </submittedName>
</protein>
<reference evidence="7" key="1">
    <citation type="journal article" date="2017" name="Nat. Microbiol.">
        <title>Global analysis of biosynthetic gene clusters reveals vast potential of secondary metabolite production in Penicillium species.</title>
        <authorList>
            <person name="Nielsen J.C."/>
            <person name="Grijseels S."/>
            <person name="Prigent S."/>
            <person name="Ji B."/>
            <person name="Dainat J."/>
            <person name="Nielsen K.F."/>
            <person name="Frisvad J.C."/>
            <person name="Workman M."/>
            <person name="Nielsen J."/>
        </authorList>
    </citation>
    <scope>NUCLEOTIDE SEQUENCE [LARGE SCALE GENOMIC DNA]</scope>
    <source>
        <strain evidence="7">IBT 13039</strain>
    </source>
</reference>
<dbReference type="OrthoDB" id="440424at2759"/>
<dbReference type="AlphaFoldDB" id="A0A1V6YBW4"/>
<evidence type="ECO:0000256" key="5">
    <source>
        <dbReference type="ARBA" id="ARBA00023136"/>
    </source>
</evidence>